<feature type="compositionally biased region" description="Low complexity" evidence="1">
    <location>
        <begin position="20"/>
        <end position="64"/>
    </location>
</feature>
<name>A0ABQ0GRQ3_9PEZI</name>
<evidence type="ECO:0000313" key="2">
    <source>
        <dbReference type="EMBL" id="GAB1320410.1"/>
    </source>
</evidence>
<reference evidence="2 3" key="1">
    <citation type="submission" date="2024-09" db="EMBL/GenBank/DDBJ databases">
        <title>Itraconazole resistance in Madurella fahalii resulting from another homologue of gene encoding cytochrome P450 14-alpha sterol demethylase (CYP51).</title>
        <authorList>
            <person name="Yoshioka I."/>
            <person name="Fahal A.H."/>
            <person name="Kaneko S."/>
            <person name="Yaguchi T."/>
        </authorList>
    </citation>
    <scope>NUCLEOTIDE SEQUENCE [LARGE SCALE GENOMIC DNA]</scope>
    <source>
        <strain evidence="2 3">IFM 68171</strain>
    </source>
</reference>
<dbReference type="GeneID" id="98181362"/>
<feature type="compositionally biased region" description="Basic and acidic residues" evidence="1">
    <location>
        <begin position="164"/>
        <end position="174"/>
    </location>
</feature>
<protein>
    <submittedName>
        <fullName evidence="2">Uncharacterized protein</fullName>
    </submittedName>
</protein>
<feature type="region of interest" description="Disordered" evidence="1">
    <location>
        <begin position="1"/>
        <end position="64"/>
    </location>
</feature>
<keyword evidence="3" id="KW-1185">Reference proteome</keyword>
<proteinExistence type="predicted"/>
<feature type="region of interest" description="Disordered" evidence="1">
    <location>
        <begin position="154"/>
        <end position="176"/>
    </location>
</feature>
<organism evidence="2 3">
    <name type="scientific">Madurella fahalii</name>
    <dbReference type="NCBI Taxonomy" id="1157608"/>
    <lineage>
        <taxon>Eukaryota</taxon>
        <taxon>Fungi</taxon>
        <taxon>Dikarya</taxon>
        <taxon>Ascomycota</taxon>
        <taxon>Pezizomycotina</taxon>
        <taxon>Sordariomycetes</taxon>
        <taxon>Sordariomycetidae</taxon>
        <taxon>Sordariales</taxon>
        <taxon>Sordariales incertae sedis</taxon>
        <taxon>Madurella</taxon>
    </lineage>
</organism>
<feature type="region of interest" description="Disordered" evidence="1">
    <location>
        <begin position="98"/>
        <end position="137"/>
    </location>
</feature>
<dbReference type="Proteomes" id="UP001628179">
    <property type="component" value="Unassembled WGS sequence"/>
</dbReference>
<dbReference type="RefSeq" id="XP_070922140.1">
    <property type="nucleotide sequence ID" value="XM_071066039.1"/>
</dbReference>
<evidence type="ECO:0000313" key="3">
    <source>
        <dbReference type="Proteomes" id="UP001628179"/>
    </source>
</evidence>
<comment type="caution">
    <text evidence="2">The sequence shown here is derived from an EMBL/GenBank/DDBJ whole genome shotgun (WGS) entry which is preliminary data.</text>
</comment>
<evidence type="ECO:0000256" key="1">
    <source>
        <dbReference type="SAM" id="MobiDB-lite"/>
    </source>
</evidence>
<dbReference type="EMBL" id="BAAFSV010000006">
    <property type="protein sequence ID" value="GAB1320410.1"/>
    <property type="molecule type" value="Genomic_DNA"/>
</dbReference>
<sequence length="204" mass="21256">MPHSVRSEDEDDIVHTSRLTSPAAPASAPTQAASTNGVGTTTASNNNNYPASAPSVAAAPAQSPPTTITFARVAIPAGGRNGGGVSLLSALLATPIAPAPQHSVNGRPGTPVDLVPFSAPSPAPAAEDQRRVSPSALSAPVAIPNAWRRDFLRGVPRPVGVPPRDAEERQRQRDQSVAFTAEEIAAEFEALHRAHQDRLSHERE</sequence>
<gene>
    <name evidence="2" type="ORF">MFIFM68171_10620</name>
</gene>
<accession>A0ABQ0GRQ3</accession>
<feature type="compositionally biased region" description="Low complexity" evidence="1">
    <location>
        <begin position="116"/>
        <end position="126"/>
    </location>
</feature>